<evidence type="ECO:0000313" key="2">
    <source>
        <dbReference type="EMBL" id="GHH67194.1"/>
    </source>
</evidence>
<name>A0A919KNZ9_9ACTN</name>
<accession>A0A919KNZ9</accession>
<keyword evidence="1" id="KW-1133">Transmembrane helix</keyword>
<keyword evidence="1" id="KW-0812">Transmembrane</keyword>
<proteinExistence type="predicted"/>
<dbReference type="Proteomes" id="UP000617734">
    <property type="component" value="Unassembled WGS sequence"/>
</dbReference>
<feature type="transmembrane region" description="Helical" evidence="1">
    <location>
        <begin position="12"/>
        <end position="29"/>
    </location>
</feature>
<gene>
    <name evidence="2" type="ORF">GCM10018781_22150</name>
</gene>
<protein>
    <submittedName>
        <fullName evidence="2">Uncharacterized protein</fullName>
    </submittedName>
</protein>
<evidence type="ECO:0000313" key="3">
    <source>
        <dbReference type="Proteomes" id="UP000617734"/>
    </source>
</evidence>
<evidence type="ECO:0000256" key="1">
    <source>
        <dbReference type="SAM" id="Phobius"/>
    </source>
</evidence>
<organism evidence="2 3">
    <name type="scientific">Kitasatospora indigofera</name>
    <dbReference type="NCBI Taxonomy" id="67307"/>
    <lineage>
        <taxon>Bacteria</taxon>
        <taxon>Bacillati</taxon>
        <taxon>Actinomycetota</taxon>
        <taxon>Actinomycetes</taxon>
        <taxon>Kitasatosporales</taxon>
        <taxon>Streptomycetaceae</taxon>
        <taxon>Kitasatospora</taxon>
    </lineage>
</organism>
<reference evidence="2" key="2">
    <citation type="submission" date="2020-09" db="EMBL/GenBank/DDBJ databases">
        <authorList>
            <person name="Sun Q."/>
            <person name="Ohkuma M."/>
        </authorList>
    </citation>
    <scope>NUCLEOTIDE SEQUENCE</scope>
    <source>
        <strain evidence="2">JCM 4646</strain>
    </source>
</reference>
<keyword evidence="3" id="KW-1185">Reference proteome</keyword>
<reference evidence="2" key="1">
    <citation type="journal article" date="2014" name="Int. J. Syst. Evol. Microbiol.">
        <title>Complete genome sequence of Corynebacterium casei LMG S-19264T (=DSM 44701T), isolated from a smear-ripened cheese.</title>
        <authorList>
            <consortium name="US DOE Joint Genome Institute (JGI-PGF)"/>
            <person name="Walter F."/>
            <person name="Albersmeier A."/>
            <person name="Kalinowski J."/>
            <person name="Ruckert C."/>
        </authorList>
    </citation>
    <scope>NUCLEOTIDE SEQUENCE</scope>
    <source>
        <strain evidence="2">JCM 4646</strain>
    </source>
</reference>
<comment type="caution">
    <text evidence="2">The sequence shown here is derived from an EMBL/GenBank/DDBJ whole genome shotgun (WGS) entry which is preliminary data.</text>
</comment>
<sequence length="131" mass="13747">MPKKGSTGAQVWGAVAVVAAALAVVAAYLINGAALVLGVAGVEVLLVMVHVARRFRLAHLPRAAARRAAARPQAAHCERCRRAQEALDARAARRAGSAGHRVGHQRDAYVLADEGAECEGVEDLVEPEPTR</sequence>
<feature type="transmembrane region" description="Helical" evidence="1">
    <location>
        <begin position="35"/>
        <end position="52"/>
    </location>
</feature>
<dbReference type="EMBL" id="BNBO01000008">
    <property type="protein sequence ID" value="GHH67194.1"/>
    <property type="molecule type" value="Genomic_DNA"/>
</dbReference>
<dbReference type="RefSeq" id="WP_190210639.1">
    <property type="nucleotide sequence ID" value="NZ_BNBO01000008.1"/>
</dbReference>
<keyword evidence="1" id="KW-0472">Membrane</keyword>
<dbReference type="GeneID" id="95352684"/>
<dbReference type="AlphaFoldDB" id="A0A919KNZ9"/>